<evidence type="ECO:0000313" key="2">
    <source>
        <dbReference type="EMBL" id="RNF85923.1"/>
    </source>
</evidence>
<proteinExistence type="predicted"/>
<sequence length="170" mass="18225">MNRSIFLRVVPWLALALSLPVLAHEPGARAADILPTAPIPDAVSVPLDAAALAALPREPVEAVAHGKALHCEGVTLTALLQASGAMPRETLRGSHLARRVELRARDGYRVTFALADFDPELGAVRAVVVDRCDGRPLPADDGPLRLIVPAEKRPARWIRQLVAVDVLSPR</sequence>
<dbReference type="OrthoDB" id="482420at2"/>
<name>A0A3M8SYL6_9GAMM</name>
<keyword evidence="1" id="KW-0732">Signal</keyword>
<gene>
    <name evidence="2" type="ORF">EER27_00305</name>
</gene>
<evidence type="ECO:0000256" key="1">
    <source>
        <dbReference type="SAM" id="SignalP"/>
    </source>
</evidence>
<accession>A0A3M8SYL6</accession>
<dbReference type="Gene3D" id="3.90.420.10">
    <property type="entry name" value="Oxidoreductase, molybdopterin-binding domain"/>
    <property type="match status" value="1"/>
</dbReference>
<reference evidence="2 3" key="1">
    <citation type="submission" date="2018-11" db="EMBL/GenBank/DDBJ databases">
        <title>Lysobacter cryohumiis sp. nov., isolated from soil in the Tianshan Mountains, Xinjiang, China.</title>
        <authorList>
            <person name="Luo Y."/>
            <person name="Sheng H."/>
        </authorList>
    </citation>
    <scope>NUCLEOTIDE SEQUENCE [LARGE SCALE GENOMIC DNA]</scope>
    <source>
        <strain evidence="2 3">ZS60</strain>
    </source>
</reference>
<feature type="chain" id="PRO_5018312112" evidence="1">
    <location>
        <begin position="24"/>
        <end position="170"/>
    </location>
</feature>
<feature type="signal peptide" evidence="1">
    <location>
        <begin position="1"/>
        <end position="23"/>
    </location>
</feature>
<protein>
    <submittedName>
        <fullName evidence="2">Molybdopterin-binding protein</fullName>
    </submittedName>
</protein>
<dbReference type="EMBL" id="RIBS01000001">
    <property type="protein sequence ID" value="RNF85923.1"/>
    <property type="molecule type" value="Genomic_DNA"/>
</dbReference>
<dbReference type="RefSeq" id="WP_123086045.1">
    <property type="nucleotide sequence ID" value="NZ_RIBS01000001.1"/>
</dbReference>
<dbReference type="Proteomes" id="UP000267049">
    <property type="component" value="Unassembled WGS sequence"/>
</dbReference>
<comment type="caution">
    <text evidence="2">The sequence shown here is derived from an EMBL/GenBank/DDBJ whole genome shotgun (WGS) entry which is preliminary data.</text>
</comment>
<keyword evidence="3" id="KW-1185">Reference proteome</keyword>
<organism evidence="2 3">
    <name type="scientific">Montanilutibacter psychrotolerans</name>
    <dbReference type="NCBI Taxonomy" id="1327343"/>
    <lineage>
        <taxon>Bacteria</taxon>
        <taxon>Pseudomonadati</taxon>
        <taxon>Pseudomonadota</taxon>
        <taxon>Gammaproteobacteria</taxon>
        <taxon>Lysobacterales</taxon>
        <taxon>Lysobacteraceae</taxon>
        <taxon>Montanilutibacter</taxon>
    </lineage>
</organism>
<dbReference type="AlphaFoldDB" id="A0A3M8SYL6"/>
<dbReference type="InterPro" id="IPR036374">
    <property type="entry name" value="OxRdtase_Mopterin-bd_sf"/>
</dbReference>
<dbReference type="SUPFAM" id="SSF56524">
    <property type="entry name" value="Oxidoreductase molybdopterin-binding domain"/>
    <property type="match status" value="1"/>
</dbReference>
<evidence type="ECO:0000313" key="3">
    <source>
        <dbReference type="Proteomes" id="UP000267049"/>
    </source>
</evidence>